<evidence type="ECO:0000313" key="6">
    <source>
        <dbReference type="Proteomes" id="UP000245207"/>
    </source>
</evidence>
<dbReference type="GO" id="GO:0005525">
    <property type="term" value="F:GTP binding"/>
    <property type="evidence" value="ECO:0007669"/>
    <property type="project" value="UniProtKB-KW"/>
</dbReference>
<dbReference type="EMBL" id="PKPP01000761">
    <property type="protein sequence ID" value="PWA88978.1"/>
    <property type="molecule type" value="Genomic_DNA"/>
</dbReference>
<dbReference type="PANTHER" id="PTHR11588">
    <property type="entry name" value="TUBULIN"/>
    <property type="match status" value="1"/>
</dbReference>
<keyword evidence="6" id="KW-1185">Reference proteome</keyword>
<evidence type="ECO:0000256" key="3">
    <source>
        <dbReference type="ARBA" id="ARBA00022741"/>
    </source>
</evidence>
<dbReference type="SUPFAM" id="SSF52490">
    <property type="entry name" value="Tubulin nucleotide-binding domain-like"/>
    <property type="match status" value="1"/>
</dbReference>
<comment type="caution">
    <text evidence="5">The sequence shown here is derived from an EMBL/GenBank/DDBJ whole genome shotgun (WGS) entry which is preliminary data.</text>
</comment>
<name>A0A2U1PT83_ARTAN</name>
<proteinExistence type="inferred from homology"/>
<evidence type="ECO:0000256" key="2">
    <source>
        <dbReference type="ARBA" id="ARBA00022701"/>
    </source>
</evidence>
<evidence type="ECO:0000256" key="4">
    <source>
        <dbReference type="ARBA" id="ARBA00023134"/>
    </source>
</evidence>
<sequence>MRIKQIFLSGLIVYDGTRVVVVCGAMVFTVDPSPQVSTSVVEPYNSLLSTHSLMEHTDMLRLLQSYT</sequence>
<comment type="similarity">
    <text evidence="1">Belongs to the tubulin family.</text>
</comment>
<dbReference type="GO" id="GO:0005874">
    <property type="term" value="C:microtubule"/>
    <property type="evidence" value="ECO:0007669"/>
    <property type="project" value="UniProtKB-KW"/>
</dbReference>
<accession>A0A2U1PT83</accession>
<dbReference type="PRINTS" id="PR01161">
    <property type="entry name" value="TUBULIN"/>
</dbReference>
<dbReference type="Gene3D" id="3.40.50.1440">
    <property type="entry name" value="Tubulin/FtsZ, GTPase domain"/>
    <property type="match status" value="1"/>
</dbReference>
<evidence type="ECO:0000256" key="1">
    <source>
        <dbReference type="ARBA" id="ARBA00009636"/>
    </source>
</evidence>
<dbReference type="Proteomes" id="UP000245207">
    <property type="component" value="Unassembled WGS sequence"/>
</dbReference>
<keyword evidence="3" id="KW-0547">Nucleotide-binding</keyword>
<keyword evidence="4" id="KW-0342">GTP-binding</keyword>
<dbReference type="InterPro" id="IPR036525">
    <property type="entry name" value="Tubulin/FtsZ_GTPase_sf"/>
</dbReference>
<protein>
    <submittedName>
        <fullName evidence="5">Tubulin alpha-4 chain</fullName>
    </submittedName>
</protein>
<organism evidence="5 6">
    <name type="scientific">Artemisia annua</name>
    <name type="common">Sweet wormwood</name>
    <dbReference type="NCBI Taxonomy" id="35608"/>
    <lineage>
        <taxon>Eukaryota</taxon>
        <taxon>Viridiplantae</taxon>
        <taxon>Streptophyta</taxon>
        <taxon>Embryophyta</taxon>
        <taxon>Tracheophyta</taxon>
        <taxon>Spermatophyta</taxon>
        <taxon>Magnoliopsida</taxon>
        <taxon>eudicotyledons</taxon>
        <taxon>Gunneridae</taxon>
        <taxon>Pentapetalae</taxon>
        <taxon>asterids</taxon>
        <taxon>campanulids</taxon>
        <taxon>Asterales</taxon>
        <taxon>Asteraceae</taxon>
        <taxon>Asteroideae</taxon>
        <taxon>Anthemideae</taxon>
        <taxon>Artemisiinae</taxon>
        <taxon>Artemisia</taxon>
    </lineage>
</organism>
<gene>
    <name evidence="5" type="ORF">CTI12_AA093620</name>
</gene>
<dbReference type="STRING" id="35608.A0A2U1PT83"/>
<dbReference type="GO" id="GO:0007017">
    <property type="term" value="P:microtubule-based process"/>
    <property type="evidence" value="ECO:0007669"/>
    <property type="project" value="InterPro"/>
</dbReference>
<evidence type="ECO:0000313" key="5">
    <source>
        <dbReference type="EMBL" id="PWA88978.1"/>
    </source>
</evidence>
<dbReference type="OrthoDB" id="1662883at2759"/>
<dbReference type="AlphaFoldDB" id="A0A2U1PT83"/>
<dbReference type="InterPro" id="IPR000217">
    <property type="entry name" value="Tubulin"/>
</dbReference>
<reference evidence="5 6" key="1">
    <citation type="journal article" date="2018" name="Mol. Plant">
        <title>The genome of Artemisia annua provides insight into the evolution of Asteraceae family and artemisinin biosynthesis.</title>
        <authorList>
            <person name="Shen Q."/>
            <person name="Zhang L."/>
            <person name="Liao Z."/>
            <person name="Wang S."/>
            <person name="Yan T."/>
            <person name="Shi P."/>
            <person name="Liu M."/>
            <person name="Fu X."/>
            <person name="Pan Q."/>
            <person name="Wang Y."/>
            <person name="Lv Z."/>
            <person name="Lu X."/>
            <person name="Zhang F."/>
            <person name="Jiang W."/>
            <person name="Ma Y."/>
            <person name="Chen M."/>
            <person name="Hao X."/>
            <person name="Li L."/>
            <person name="Tang Y."/>
            <person name="Lv G."/>
            <person name="Zhou Y."/>
            <person name="Sun X."/>
            <person name="Brodelius P.E."/>
            <person name="Rose J.K.C."/>
            <person name="Tang K."/>
        </authorList>
    </citation>
    <scope>NUCLEOTIDE SEQUENCE [LARGE SCALE GENOMIC DNA]</scope>
    <source>
        <strain evidence="6">cv. Huhao1</strain>
        <tissue evidence="5">Leaf</tissue>
    </source>
</reference>
<keyword evidence="2" id="KW-0493">Microtubule</keyword>